<evidence type="ECO:0000313" key="4">
    <source>
        <dbReference type="Proteomes" id="UP000622648"/>
    </source>
</evidence>
<organism evidence="3 4">
    <name type="scientific">Pedobacter psychrotolerans</name>
    <dbReference type="NCBI Taxonomy" id="1843235"/>
    <lineage>
        <taxon>Bacteria</taxon>
        <taxon>Pseudomonadati</taxon>
        <taxon>Bacteroidota</taxon>
        <taxon>Sphingobacteriia</taxon>
        <taxon>Sphingobacteriales</taxon>
        <taxon>Sphingobacteriaceae</taxon>
        <taxon>Pedobacter</taxon>
    </lineage>
</organism>
<feature type="transmembrane region" description="Helical" evidence="1">
    <location>
        <begin position="20"/>
        <end position="44"/>
    </location>
</feature>
<keyword evidence="1" id="KW-0472">Membrane</keyword>
<feature type="transmembrane region" description="Helical" evidence="1">
    <location>
        <begin position="65"/>
        <end position="86"/>
    </location>
</feature>
<dbReference type="InterPro" id="IPR029787">
    <property type="entry name" value="Nucleotide_cyclase"/>
</dbReference>
<dbReference type="PROSITE" id="PS50125">
    <property type="entry name" value="GUANYLATE_CYCLASE_2"/>
    <property type="match status" value="1"/>
</dbReference>
<keyword evidence="4" id="KW-1185">Reference proteome</keyword>
<name>A0ABQ1SJ69_9SPHI</name>
<keyword evidence="1" id="KW-0812">Transmembrane</keyword>
<feature type="domain" description="Guanylate cyclase" evidence="2">
    <location>
        <begin position="154"/>
        <end position="283"/>
    </location>
</feature>
<proteinExistence type="predicted"/>
<protein>
    <recommendedName>
        <fullName evidence="2">Guanylate cyclase domain-containing protein</fullName>
    </recommendedName>
</protein>
<dbReference type="EMBL" id="BMJO01000001">
    <property type="protein sequence ID" value="GGE42090.1"/>
    <property type="molecule type" value="Genomic_DNA"/>
</dbReference>
<dbReference type="PANTHER" id="PTHR43081">
    <property type="entry name" value="ADENYLATE CYCLASE, TERMINAL-DIFFERENTIATION SPECIFIC-RELATED"/>
    <property type="match status" value="1"/>
</dbReference>
<accession>A0ABQ1SJ69</accession>
<dbReference type="InterPro" id="IPR001054">
    <property type="entry name" value="A/G_cyclase"/>
</dbReference>
<dbReference type="InterPro" id="IPR050697">
    <property type="entry name" value="Adenylyl/Guanylyl_Cyclase_3/4"/>
</dbReference>
<keyword evidence="1" id="KW-1133">Transmembrane helix</keyword>
<dbReference type="Pfam" id="PF00211">
    <property type="entry name" value="Guanylate_cyc"/>
    <property type="match status" value="1"/>
</dbReference>
<dbReference type="CDD" id="cd07302">
    <property type="entry name" value="CHD"/>
    <property type="match status" value="1"/>
</dbReference>
<dbReference type="Gene3D" id="3.30.70.1230">
    <property type="entry name" value="Nucleotide cyclase"/>
    <property type="match status" value="1"/>
</dbReference>
<sequence length="333" mass="37635">MEKGILGNLNAYPATGVPYNFVRSIIAIPAAGMFMGILTGILEIGYFSKWFIKKSFTRKILSKSFIYLVIVIVFLIVITLINALYTQKGYTFKTLSSPALAFLTDSSMIGTMLYMAAIIVMTQFYSEFNDSLGQGTLRNFFLGTYHHPVQEERIFMFLDMKSSTTIAEKLGHVMYFEMLREYFFDLSSAVIDYAGTIYQYAGDEMIISWKLKDGLKNNNFIECFFAMKRVLEKETKKYNSKYGCLPGFKAGLHYGMVTTGEIGSLKKEIIFTGDVLNTSARIQGLCNHFNADLLLSEDLAKIIQFPNNYTITSVGDNLLKGRSKSTELFSITR</sequence>
<dbReference type="SUPFAM" id="SSF55073">
    <property type="entry name" value="Nucleotide cyclase"/>
    <property type="match status" value="1"/>
</dbReference>
<feature type="transmembrane region" description="Helical" evidence="1">
    <location>
        <begin position="106"/>
        <end position="125"/>
    </location>
</feature>
<dbReference type="Proteomes" id="UP000622648">
    <property type="component" value="Unassembled WGS sequence"/>
</dbReference>
<evidence type="ECO:0000259" key="2">
    <source>
        <dbReference type="PROSITE" id="PS50125"/>
    </source>
</evidence>
<reference evidence="4" key="1">
    <citation type="journal article" date="2019" name="Int. J. Syst. Evol. Microbiol.">
        <title>The Global Catalogue of Microorganisms (GCM) 10K type strain sequencing project: providing services to taxonomists for standard genome sequencing and annotation.</title>
        <authorList>
            <consortium name="The Broad Institute Genomics Platform"/>
            <consortium name="The Broad Institute Genome Sequencing Center for Infectious Disease"/>
            <person name="Wu L."/>
            <person name="Ma J."/>
        </authorList>
    </citation>
    <scope>NUCLEOTIDE SEQUENCE [LARGE SCALE GENOMIC DNA]</scope>
    <source>
        <strain evidence="4">CGMCC 1.15644</strain>
    </source>
</reference>
<evidence type="ECO:0000256" key="1">
    <source>
        <dbReference type="SAM" id="Phobius"/>
    </source>
</evidence>
<dbReference type="PANTHER" id="PTHR43081:SF1">
    <property type="entry name" value="ADENYLATE CYCLASE, TERMINAL-DIFFERENTIATION SPECIFIC"/>
    <property type="match status" value="1"/>
</dbReference>
<gene>
    <name evidence="3" type="ORF">GCM10011413_04960</name>
</gene>
<evidence type="ECO:0000313" key="3">
    <source>
        <dbReference type="EMBL" id="GGE42090.1"/>
    </source>
</evidence>
<comment type="caution">
    <text evidence="3">The sequence shown here is derived from an EMBL/GenBank/DDBJ whole genome shotgun (WGS) entry which is preliminary data.</text>
</comment>